<evidence type="ECO:0000313" key="3">
    <source>
        <dbReference type="Proteomes" id="UP000215086"/>
    </source>
</evidence>
<dbReference type="AlphaFoldDB" id="A0A286RD74"/>
<dbReference type="OrthoDB" id="232381at2"/>
<dbReference type="PANTHER" id="PTHR45947:SF3">
    <property type="entry name" value="SULFOQUINOVOSYL TRANSFERASE SQD2"/>
    <property type="match status" value="1"/>
</dbReference>
<keyword evidence="3" id="KW-1185">Reference proteome</keyword>
<dbReference type="SUPFAM" id="SSF53756">
    <property type="entry name" value="UDP-Glycosyltransferase/glycogen phosphorylase"/>
    <property type="match status" value="1"/>
</dbReference>
<dbReference type="Pfam" id="PF13439">
    <property type="entry name" value="Glyco_transf_4"/>
    <property type="match status" value="1"/>
</dbReference>
<evidence type="ECO:0000259" key="1">
    <source>
        <dbReference type="Pfam" id="PF13439"/>
    </source>
</evidence>
<gene>
    <name evidence="2" type="ORF">THTE_1290</name>
</gene>
<dbReference type="CDD" id="cd03801">
    <property type="entry name" value="GT4_PimA-like"/>
    <property type="match status" value="1"/>
</dbReference>
<dbReference type="Gene3D" id="3.40.50.2000">
    <property type="entry name" value="Glycogen Phosphorylase B"/>
    <property type="match status" value="2"/>
</dbReference>
<feature type="domain" description="Glycosyltransferase subfamily 4-like N-terminal" evidence="1">
    <location>
        <begin position="17"/>
        <end position="179"/>
    </location>
</feature>
<protein>
    <submittedName>
        <fullName evidence="2">Glycosyl transferase</fullName>
    </submittedName>
</protein>
<dbReference type="InterPro" id="IPR050194">
    <property type="entry name" value="Glycosyltransferase_grp1"/>
</dbReference>
<dbReference type="GO" id="GO:0016757">
    <property type="term" value="F:glycosyltransferase activity"/>
    <property type="evidence" value="ECO:0007669"/>
    <property type="project" value="UniProtKB-ARBA"/>
</dbReference>
<organism evidence="2 3">
    <name type="scientific">Thermogutta terrifontis</name>
    <dbReference type="NCBI Taxonomy" id="1331910"/>
    <lineage>
        <taxon>Bacteria</taxon>
        <taxon>Pseudomonadati</taxon>
        <taxon>Planctomycetota</taxon>
        <taxon>Planctomycetia</taxon>
        <taxon>Pirellulales</taxon>
        <taxon>Thermoguttaceae</taxon>
        <taxon>Thermogutta</taxon>
    </lineage>
</organism>
<keyword evidence="2" id="KW-0808">Transferase</keyword>
<dbReference type="Proteomes" id="UP000215086">
    <property type="component" value="Chromosome"/>
</dbReference>
<reference evidence="2 3" key="1">
    <citation type="journal article" name="Front. Microbiol.">
        <title>Sugar Metabolism of the First Thermophilic Planctomycete Thermogutta terrifontis: Comparative Genomic and Transcriptomic Approaches.</title>
        <authorList>
            <person name="Elcheninov A.G."/>
            <person name="Menzel P."/>
            <person name="Gudbergsdottir S.R."/>
            <person name="Slesarev A.I."/>
            <person name="Kadnikov V.V."/>
            <person name="Krogh A."/>
            <person name="Bonch-Osmolovskaya E.A."/>
            <person name="Peng X."/>
            <person name="Kublanov I.V."/>
        </authorList>
    </citation>
    <scope>NUCLEOTIDE SEQUENCE [LARGE SCALE GENOMIC DNA]</scope>
    <source>
        <strain evidence="2 3">R1</strain>
    </source>
</reference>
<sequence length="396" mass="45025">MIAARLVCVTRRFWPLVGGAERFMGEFAVEAQRQGRSTRLLTARWEPSWPSTLTYRDVPVIRLRQLKARFIGTLVYMAALRRWLRRYQSSYDLVFVSLLKHDAVAAHWAVKSRRPLVLIAEGSGSTGDCAWQEQAVLGRWIRRICYRADAVIAPSREIQEELLQAGYPPKKIHYLPHGVKIPPERTPERRHQARQSLAALHPRFHLQPDEELAVFVGRLHPGKGLRELVEAWRLVVQRRPTVRLWLVGEGPMETELHRQIDTAGLHSRVVLAGSFDDVGEILQAADLFVFPSHREGMSLALLEAMAAGLPIVATDIPGNRALVQSGESALLVPVESPRDLAEAVIHIAENRELAQRLAQRARSVAVTQFSLEETVRRHLELFDDIYTQFMKNRQVR</sequence>
<proteinExistence type="predicted"/>
<dbReference type="EMBL" id="CP018477">
    <property type="protein sequence ID" value="ASV73892.1"/>
    <property type="molecule type" value="Genomic_DNA"/>
</dbReference>
<dbReference type="RefSeq" id="WP_095414368.1">
    <property type="nucleotide sequence ID" value="NZ_CP018477.1"/>
</dbReference>
<evidence type="ECO:0000313" key="2">
    <source>
        <dbReference type="EMBL" id="ASV73892.1"/>
    </source>
</evidence>
<dbReference type="InterPro" id="IPR028098">
    <property type="entry name" value="Glyco_trans_4-like_N"/>
</dbReference>
<name>A0A286RD74_9BACT</name>
<dbReference type="Pfam" id="PF13692">
    <property type="entry name" value="Glyco_trans_1_4"/>
    <property type="match status" value="1"/>
</dbReference>
<dbReference type="PANTHER" id="PTHR45947">
    <property type="entry name" value="SULFOQUINOVOSYL TRANSFERASE SQD2"/>
    <property type="match status" value="1"/>
</dbReference>
<dbReference type="KEGG" id="ttf:THTE_1290"/>
<accession>A0A286RD74</accession>